<dbReference type="EMBL" id="QNRJ01000002">
    <property type="protein sequence ID" value="RBP06642.1"/>
    <property type="molecule type" value="Genomic_DNA"/>
</dbReference>
<dbReference type="Proteomes" id="UP000252118">
    <property type="component" value="Unassembled WGS sequence"/>
</dbReference>
<organism evidence="1 2">
    <name type="scientific">Rossellomorea aquimaris</name>
    <dbReference type="NCBI Taxonomy" id="189382"/>
    <lineage>
        <taxon>Bacteria</taxon>
        <taxon>Bacillati</taxon>
        <taxon>Bacillota</taxon>
        <taxon>Bacilli</taxon>
        <taxon>Bacillales</taxon>
        <taxon>Bacillaceae</taxon>
        <taxon>Rossellomorea</taxon>
    </lineage>
</organism>
<gene>
    <name evidence="1" type="ORF">DET59_10223</name>
</gene>
<dbReference type="AlphaFoldDB" id="A0A366EW75"/>
<protein>
    <submittedName>
        <fullName evidence="1">Uncharacterized protein</fullName>
    </submittedName>
</protein>
<dbReference type="OrthoDB" id="3286086at2"/>
<accession>A0A366EW75</accession>
<evidence type="ECO:0000313" key="2">
    <source>
        <dbReference type="Proteomes" id="UP000252118"/>
    </source>
</evidence>
<proteinExistence type="predicted"/>
<name>A0A366EW75_9BACI</name>
<reference evidence="1 2" key="1">
    <citation type="submission" date="2018-06" db="EMBL/GenBank/DDBJ databases">
        <title>Freshwater and sediment microbial communities from various areas in North America, analyzing microbe dynamics in response to fracking.</title>
        <authorList>
            <person name="Lamendella R."/>
        </authorList>
    </citation>
    <scope>NUCLEOTIDE SEQUENCE [LARGE SCALE GENOMIC DNA]</scope>
    <source>
        <strain evidence="1 2">97B</strain>
    </source>
</reference>
<dbReference type="RefSeq" id="WP_113968068.1">
    <property type="nucleotide sequence ID" value="NZ_QNRJ01000002.1"/>
</dbReference>
<comment type="caution">
    <text evidence="1">The sequence shown here is derived from an EMBL/GenBank/DDBJ whole genome shotgun (WGS) entry which is preliminary data.</text>
</comment>
<evidence type="ECO:0000313" key="1">
    <source>
        <dbReference type="EMBL" id="RBP06642.1"/>
    </source>
</evidence>
<sequence length="80" mass="9414">MKLTIQQWNSAASYIKTHARPLEQKLFTFFFEEGTKEEAIIELAHFQNTDGGFGHCIEPDFRLDVHLQWQQPLGYSMQRI</sequence>